<feature type="region of interest" description="Disordered" evidence="1">
    <location>
        <begin position="352"/>
        <end position="374"/>
    </location>
</feature>
<feature type="compositionally biased region" description="Low complexity" evidence="1">
    <location>
        <begin position="488"/>
        <end position="498"/>
    </location>
</feature>
<dbReference type="Proteomes" id="UP000027265">
    <property type="component" value="Unassembled WGS sequence"/>
</dbReference>
<dbReference type="HOGENOM" id="CLU_356812_0_0_1"/>
<evidence type="ECO:0000313" key="3">
    <source>
        <dbReference type="Proteomes" id="UP000027265"/>
    </source>
</evidence>
<accession>A0A067Q5U0</accession>
<reference evidence="3" key="1">
    <citation type="journal article" date="2014" name="Proc. Natl. Acad. Sci. U.S.A.">
        <title>Extensive sampling of basidiomycete genomes demonstrates inadequacy of the white-rot/brown-rot paradigm for wood decay fungi.</title>
        <authorList>
            <person name="Riley R."/>
            <person name="Salamov A.A."/>
            <person name="Brown D.W."/>
            <person name="Nagy L.G."/>
            <person name="Floudas D."/>
            <person name="Held B.W."/>
            <person name="Levasseur A."/>
            <person name="Lombard V."/>
            <person name="Morin E."/>
            <person name="Otillar R."/>
            <person name="Lindquist E.A."/>
            <person name="Sun H."/>
            <person name="LaButti K.M."/>
            <person name="Schmutz J."/>
            <person name="Jabbour D."/>
            <person name="Luo H."/>
            <person name="Baker S.E."/>
            <person name="Pisabarro A.G."/>
            <person name="Walton J.D."/>
            <person name="Blanchette R.A."/>
            <person name="Henrissat B."/>
            <person name="Martin F."/>
            <person name="Cullen D."/>
            <person name="Hibbett D.S."/>
            <person name="Grigoriev I.V."/>
        </authorList>
    </citation>
    <scope>NUCLEOTIDE SEQUENCE [LARGE SCALE GENOMIC DNA]</scope>
    <source>
        <strain evidence="3">MUCL 33604</strain>
    </source>
</reference>
<feature type="region of interest" description="Disordered" evidence="1">
    <location>
        <begin position="268"/>
        <end position="304"/>
    </location>
</feature>
<evidence type="ECO:0000313" key="2">
    <source>
        <dbReference type="EMBL" id="KDQ57931.1"/>
    </source>
</evidence>
<organism evidence="2 3">
    <name type="scientific">Jaapia argillacea MUCL 33604</name>
    <dbReference type="NCBI Taxonomy" id="933084"/>
    <lineage>
        <taxon>Eukaryota</taxon>
        <taxon>Fungi</taxon>
        <taxon>Dikarya</taxon>
        <taxon>Basidiomycota</taxon>
        <taxon>Agaricomycotina</taxon>
        <taxon>Agaricomycetes</taxon>
        <taxon>Agaricomycetidae</taxon>
        <taxon>Jaapiales</taxon>
        <taxon>Jaapiaceae</taxon>
        <taxon>Jaapia</taxon>
    </lineage>
</organism>
<feature type="region of interest" description="Disordered" evidence="1">
    <location>
        <begin position="433"/>
        <end position="460"/>
    </location>
</feature>
<proteinExistence type="predicted"/>
<feature type="region of interest" description="Disordered" evidence="1">
    <location>
        <begin position="1"/>
        <end position="49"/>
    </location>
</feature>
<keyword evidence="3" id="KW-1185">Reference proteome</keyword>
<feature type="compositionally biased region" description="Acidic residues" evidence="1">
    <location>
        <begin position="512"/>
        <end position="524"/>
    </location>
</feature>
<sequence>MPPRETTLMRLPRLSRRWASTSSDIPKPTPRKGRKGHLYGPKPEHPPVTPEEYVRITKRRISKAERDERMDVTLALTPVKTYMGGFTRPRDIRTSNWWTGGRYKNMGKVYESPPPAAYTPHTVFLLESRYTINHGIGRADTPEWIVGVCREGDLIPVLQFYNSADAPGRLLDLMDNARWPKEVIGFKGGPKKLKRVKWWADDEDPRAIIREIWEDENADTSSVDGMLSKGRYWAKGDEEGVEVIEADGAELDADASSSLTGSVVPTELLATSSTPPSPSPTSPQKRSFHTSTRRFHEDPDSIVPEYYIERKRQRDAVAERKDEEGDLMHELSEGILSDDIAATTIPKDAKVPSEVTEGDGITRHPSGFVVPGPGDAPDNWAWESRVRDKAEQTVGVVQRVTEESGLKGAVEEGTLNAVTRPKDEKIPVELPRTEDGRPVHASGYVPPVPNTSFPPGSVKNGRSFHTSALVLATEIPHAFPPFPIAGNKPTKPSKPSKVPRQHQPPPHVGASEFEEDEEDFDEGSEGVVTINPAKSSKKALEAHTIEARAIRYAHIPTLAETPFWRPLLTVTVSTRSLALTLSRLSKGLERGLPYHAALSNEEKKSAASQTSRTRCLRLDRMQFLAVEMAKILHGQRGGMLGIRFNTEEPGRGIDGYGFEDPIPIEKRMIQIGLGNWYHLKDEVAEAFVEDSKDTDGGLKVFSLDDFGNRTNEVGEQVPWRENEQIQMHEIPQESPEDEFAGLPYNERRRRMKIHKQELANRYAHEMALNMAQSHRSVVSPMRPRTRASDEEFEDDL</sequence>
<dbReference type="InParanoid" id="A0A067Q5U0"/>
<dbReference type="AlphaFoldDB" id="A0A067Q5U0"/>
<name>A0A067Q5U0_9AGAM</name>
<dbReference type="OrthoDB" id="3258969at2759"/>
<dbReference type="EMBL" id="KL197718">
    <property type="protein sequence ID" value="KDQ57931.1"/>
    <property type="molecule type" value="Genomic_DNA"/>
</dbReference>
<feature type="region of interest" description="Disordered" evidence="1">
    <location>
        <begin position="481"/>
        <end position="527"/>
    </location>
</feature>
<gene>
    <name evidence="2" type="ORF">JAAARDRAFT_78424</name>
</gene>
<feature type="region of interest" description="Disordered" evidence="1">
    <location>
        <begin position="773"/>
        <end position="796"/>
    </location>
</feature>
<evidence type="ECO:0000256" key="1">
    <source>
        <dbReference type="SAM" id="MobiDB-lite"/>
    </source>
</evidence>
<protein>
    <submittedName>
        <fullName evidence="2">Uncharacterized protein</fullName>
    </submittedName>
</protein>